<evidence type="ECO:0000259" key="1">
    <source>
        <dbReference type="Pfam" id="PF12705"/>
    </source>
</evidence>
<gene>
    <name evidence="2" type="ORF">DES53_111138</name>
</gene>
<proteinExistence type="predicted"/>
<dbReference type="Pfam" id="PF12705">
    <property type="entry name" value="PDDEXK_1"/>
    <property type="match status" value="1"/>
</dbReference>
<reference evidence="2 3" key="1">
    <citation type="submission" date="2018-06" db="EMBL/GenBank/DDBJ databases">
        <title>Genomic Encyclopedia of Type Strains, Phase IV (KMG-IV): sequencing the most valuable type-strain genomes for metagenomic binning, comparative biology and taxonomic classification.</title>
        <authorList>
            <person name="Goeker M."/>
        </authorList>
    </citation>
    <scope>NUCLEOTIDE SEQUENCE [LARGE SCALE GENOMIC DNA]</scope>
    <source>
        <strain evidence="2 3">DSM 25532</strain>
    </source>
</reference>
<dbReference type="InterPro" id="IPR011335">
    <property type="entry name" value="Restrct_endonuc-II-like"/>
</dbReference>
<dbReference type="InterPro" id="IPR038726">
    <property type="entry name" value="PDDEXK_AddAB-type"/>
</dbReference>
<keyword evidence="3" id="KW-1185">Reference proteome</keyword>
<evidence type="ECO:0000313" key="3">
    <source>
        <dbReference type="Proteomes" id="UP000253426"/>
    </source>
</evidence>
<dbReference type="EMBL" id="QNRR01000011">
    <property type="protein sequence ID" value="RBP38619.1"/>
    <property type="molecule type" value="Genomic_DNA"/>
</dbReference>
<organism evidence="2 3">
    <name type="scientific">Roseimicrobium gellanilyticum</name>
    <dbReference type="NCBI Taxonomy" id="748857"/>
    <lineage>
        <taxon>Bacteria</taxon>
        <taxon>Pseudomonadati</taxon>
        <taxon>Verrucomicrobiota</taxon>
        <taxon>Verrucomicrobiia</taxon>
        <taxon>Verrucomicrobiales</taxon>
        <taxon>Verrucomicrobiaceae</taxon>
        <taxon>Roseimicrobium</taxon>
    </lineage>
</organism>
<evidence type="ECO:0000313" key="2">
    <source>
        <dbReference type="EMBL" id="RBP38619.1"/>
    </source>
</evidence>
<dbReference type="RefSeq" id="WP_113961071.1">
    <property type="nucleotide sequence ID" value="NZ_QNRR01000011.1"/>
</dbReference>
<dbReference type="InterPro" id="IPR011604">
    <property type="entry name" value="PDDEXK-like_dom_sf"/>
</dbReference>
<dbReference type="AlphaFoldDB" id="A0A366H8Q4"/>
<accession>A0A366H8Q4</accession>
<dbReference type="OrthoDB" id="198588at2"/>
<sequence length="278" mass="31599">MSARTTQPKTPVSTPEASTRAEKDIIAELLQAVSASRLTLFLQCRLKFFFRYVLSIPKPKTPALHVGNAVHVALKARNRARWLQQPLSLKALHDAYSAAWTDESEGKVDWASSEAEEKAIGWRLFETYLREHPLPEDLKPDAIEVSIEADLRQHGLPRLVGILDLVLQRRIIDYKTSSTTPNPEKVAHTHEVQTSGYAVLYRHNTGQRELGLELHHLVKLKNPKVVITPMPPMSDDQQTRLFHLMDAYQTGLQRGDFVPSPGMQCASCEFFNECRRWK</sequence>
<name>A0A366H8Q4_9BACT</name>
<dbReference type="Proteomes" id="UP000253426">
    <property type="component" value="Unassembled WGS sequence"/>
</dbReference>
<protein>
    <submittedName>
        <fullName evidence="2">PD-(D/E)XK nuclease superfamily protein</fullName>
    </submittedName>
</protein>
<dbReference type="SUPFAM" id="SSF52980">
    <property type="entry name" value="Restriction endonuclease-like"/>
    <property type="match status" value="1"/>
</dbReference>
<comment type="caution">
    <text evidence="2">The sequence shown here is derived from an EMBL/GenBank/DDBJ whole genome shotgun (WGS) entry which is preliminary data.</text>
</comment>
<feature type="domain" description="PD-(D/E)XK endonuclease-like" evidence="1">
    <location>
        <begin position="33"/>
        <end position="275"/>
    </location>
</feature>
<dbReference type="Gene3D" id="3.90.320.10">
    <property type="match status" value="1"/>
</dbReference>